<dbReference type="GO" id="GO:1990169">
    <property type="term" value="P:stress response to copper ion"/>
    <property type="evidence" value="ECO:0007669"/>
    <property type="project" value="TreeGrafter"/>
</dbReference>
<organism evidence="2 3">
    <name type="scientific">Andreesenia angusta</name>
    <dbReference type="NCBI Taxonomy" id="39480"/>
    <lineage>
        <taxon>Bacteria</taxon>
        <taxon>Bacillati</taxon>
        <taxon>Bacillota</taxon>
        <taxon>Tissierellia</taxon>
        <taxon>Tissierellales</taxon>
        <taxon>Gottschalkiaceae</taxon>
        <taxon>Andreesenia</taxon>
    </lineage>
</organism>
<feature type="domain" description="UVR" evidence="1">
    <location>
        <begin position="128"/>
        <end position="162"/>
    </location>
</feature>
<name>A0A1S1V7H5_9FIRM</name>
<dbReference type="GO" id="GO:0050897">
    <property type="term" value="F:cobalt ion binding"/>
    <property type="evidence" value="ECO:0007669"/>
    <property type="project" value="TreeGrafter"/>
</dbReference>
<dbReference type="Proteomes" id="UP000180254">
    <property type="component" value="Unassembled WGS sequence"/>
</dbReference>
<dbReference type="InterPro" id="IPR025542">
    <property type="entry name" value="YacH"/>
</dbReference>
<evidence type="ECO:0000313" key="2">
    <source>
        <dbReference type="EMBL" id="OHW62385.1"/>
    </source>
</evidence>
<dbReference type="STRING" id="39480.EUAN_09480"/>
<dbReference type="PROSITE" id="PS50151">
    <property type="entry name" value="UVR"/>
    <property type="match status" value="1"/>
</dbReference>
<keyword evidence="3" id="KW-1185">Reference proteome</keyword>
<reference evidence="2 3" key="1">
    <citation type="submission" date="2016-09" db="EMBL/GenBank/DDBJ databases">
        <title>Genome sequence of Eubacterium angustum.</title>
        <authorList>
            <person name="Poehlein A."/>
            <person name="Daniel R."/>
        </authorList>
    </citation>
    <scope>NUCLEOTIDE SEQUENCE [LARGE SCALE GENOMIC DNA]</scope>
    <source>
        <strain evidence="2 3">DSM 1989</strain>
    </source>
</reference>
<dbReference type="InterPro" id="IPR001943">
    <property type="entry name" value="UVR_dom"/>
</dbReference>
<sequence>MKCDKCGKNEANIHMKNIFNGNVVEYHICEDCAKDSGIIGEQGGIFIDSILKGFMGDSEAAGDKTEEQKRCPSCNMRYEDFKSKGRLGCDNCYQAFREELRPMLEKMNKSSRHIGKVPSRLEGDVAKKISMDRLKKEMEEAVKSEDFESAADIRDKIKKLQG</sequence>
<dbReference type="OrthoDB" id="9788704at2"/>
<evidence type="ECO:0000259" key="1">
    <source>
        <dbReference type="PROSITE" id="PS50151"/>
    </source>
</evidence>
<evidence type="ECO:0000313" key="3">
    <source>
        <dbReference type="Proteomes" id="UP000180254"/>
    </source>
</evidence>
<gene>
    <name evidence="2" type="ORF">EUAN_09480</name>
</gene>
<dbReference type="PANTHER" id="PTHR38430:SF1">
    <property type="entry name" value="PROTEIN-ARGININE KINASE ACTIVATOR PROTEIN"/>
    <property type="match status" value="1"/>
</dbReference>
<protein>
    <submittedName>
        <fullName evidence="2">UvrB/uvrC motif protein</fullName>
    </submittedName>
</protein>
<proteinExistence type="predicted"/>
<dbReference type="AlphaFoldDB" id="A0A1S1V7H5"/>
<dbReference type="GO" id="GO:1990170">
    <property type="term" value="P:stress response to cadmium ion"/>
    <property type="evidence" value="ECO:0007669"/>
    <property type="project" value="TreeGrafter"/>
</dbReference>
<dbReference type="GO" id="GO:0046870">
    <property type="term" value="F:cadmium ion binding"/>
    <property type="evidence" value="ECO:0007669"/>
    <property type="project" value="TreeGrafter"/>
</dbReference>
<dbReference type="InterPro" id="IPR036876">
    <property type="entry name" value="UVR_dom_sf"/>
</dbReference>
<dbReference type="Gene3D" id="4.10.860.10">
    <property type="entry name" value="UVR domain"/>
    <property type="match status" value="1"/>
</dbReference>
<dbReference type="GO" id="GO:0005507">
    <property type="term" value="F:copper ion binding"/>
    <property type="evidence" value="ECO:0007669"/>
    <property type="project" value="TreeGrafter"/>
</dbReference>
<dbReference type="SUPFAM" id="SSF46600">
    <property type="entry name" value="C-terminal UvrC-binding domain of UvrB"/>
    <property type="match status" value="1"/>
</dbReference>
<dbReference type="Pfam" id="PF02151">
    <property type="entry name" value="UVR"/>
    <property type="match status" value="1"/>
</dbReference>
<dbReference type="EMBL" id="MKIE01000003">
    <property type="protein sequence ID" value="OHW62385.1"/>
    <property type="molecule type" value="Genomic_DNA"/>
</dbReference>
<dbReference type="GO" id="GO:0008270">
    <property type="term" value="F:zinc ion binding"/>
    <property type="evidence" value="ECO:0007669"/>
    <property type="project" value="TreeGrafter"/>
</dbReference>
<accession>A0A1S1V7H5</accession>
<dbReference type="PANTHER" id="PTHR38430">
    <property type="entry name" value="PROTEIN-ARGININE KINASE ACTIVATOR PROTEIN"/>
    <property type="match status" value="1"/>
</dbReference>
<comment type="caution">
    <text evidence="2">The sequence shown here is derived from an EMBL/GenBank/DDBJ whole genome shotgun (WGS) entry which is preliminary data.</text>
</comment>
<dbReference type="RefSeq" id="WP_071062207.1">
    <property type="nucleotide sequence ID" value="NZ_MKIE01000003.1"/>
</dbReference>
<dbReference type="PIRSF" id="PIRSF015034">
    <property type="entry name" value="YacH"/>
    <property type="match status" value="1"/>
</dbReference>